<dbReference type="InterPro" id="IPR008979">
    <property type="entry name" value="Galactose-bd-like_sf"/>
</dbReference>
<dbReference type="Proteomes" id="UP000250043">
    <property type="component" value="Unassembled WGS sequence"/>
</dbReference>
<keyword evidence="2" id="KW-1185">Reference proteome</keyword>
<dbReference type="EMBL" id="KV722413">
    <property type="protein sequence ID" value="OCH90059.1"/>
    <property type="molecule type" value="Genomic_DNA"/>
</dbReference>
<organism evidence="1 2">
    <name type="scientific">Obba rivulosa</name>
    <dbReference type="NCBI Taxonomy" id="1052685"/>
    <lineage>
        <taxon>Eukaryota</taxon>
        <taxon>Fungi</taxon>
        <taxon>Dikarya</taxon>
        <taxon>Basidiomycota</taxon>
        <taxon>Agaricomycotina</taxon>
        <taxon>Agaricomycetes</taxon>
        <taxon>Polyporales</taxon>
        <taxon>Gelatoporiaceae</taxon>
        <taxon>Obba</taxon>
    </lineage>
</organism>
<protein>
    <submittedName>
        <fullName evidence="1">Galactose-binding like protein</fullName>
    </submittedName>
</protein>
<proteinExistence type="predicted"/>
<reference evidence="1 2" key="1">
    <citation type="submission" date="2016-07" db="EMBL/GenBank/DDBJ databases">
        <title>Draft genome of the white-rot fungus Obba rivulosa 3A-2.</title>
        <authorList>
            <consortium name="DOE Joint Genome Institute"/>
            <person name="Miettinen O."/>
            <person name="Riley R."/>
            <person name="Acob R."/>
            <person name="Barry K."/>
            <person name="Cullen D."/>
            <person name="De Vries R."/>
            <person name="Hainaut M."/>
            <person name="Hatakka A."/>
            <person name="Henrissat B."/>
            <person name="Hilden K."/>
            <person name="Kuo R."/>
            <person name="Labutti K."/>
            <person name="Lipzen A."/>
            <person name="Makela M.R."/>
            <person name="Sandor L."/>
            <person name="Spatafora J.W."/>
            <person name="Grigoriev I.V."/>
            <person name="Hibbett D.S."/>
        </authorList>
    </citation>
    <scope>NUCLEOTIDE SEQUENCE [LARGE SCALE GENOMIC DNA]</scope>
    <source>
        <strain evidence="1 2">3A-2</strain>
    </source>
</reference>
<sequence>MMSDQKPLITAETKIKVSSTLDKSVGKKNLVDGDPATCWTSQQGIPQFVQLTFPTSVVPRQVALTFQGGFVGTRCSIQVLPSEAVDGKGEWHTISHIYPEDVNRKQTFDILSEQLDSLRDGIRYMKIIFEESSDFFGRITVYDLQIEGHAVETSGQPRRPQLH</sequence>
<evidence type="ECO:0000313" key="2">
    <source>
        <dbReference type="Proteomes" id="UP000250043"/>
    </source>
</evidence>
<dbReference type="SUPFAM" id="SSF49785">
    <property type="entry name" value="Galactose-binding domain-like"/>
    <property type="match status" value="1"/>
</dbReference>
<name>A0A8E2AXM4_9APHY</name>
<dbReference type="OrthoDB" id="10052260at2759"/>
<accession>A0A8E2AXM4</accession>
<dbReference type="AlphaFoldDB" id="A0A8E2AXM4"/>
<dbReference type="Gene3D" id="2.60.120.260">
    <property type="entry name" value="Galactose-binding domain-like"/>
    <property type="match status" value="1"/>
</dbReference>
<gene>
    <name evidence="1" type="ORF">OBBRIDRAFT_793675</name>
</gene>
<evidence type="ECO:0000313" key="1">
    <source>
        <dbReference type="EMBL" id="OCH90059.1"/>
    </source>
</evidence>